<accession>A0A6I4UUX3</accession>
<dbReference type="Proteomes" id="UP000469159">
    <property type="component" value="Unassembled WGS sequence"/>
</dbReference>
<sequence length="111" mass="12385">MTENKPLRETLRQLLALLEGERQALAELDLERILTCADGKLELCNRIEMQAQGRLDEECSGLLDAVARLNEINRKLRNLIAANVETRLGALTGRIGVYDSGRPAALRGMQR</sequence>
<gene>
    <name evidence="1" type="ORF">GRI75_07825</name>
</gene>
<dbReference type="OrthoDB" id="7410510at2"/>
<dbReference type="EMBL" id="WTYK01000004">
    <property type="protein sequence ID" value="MXP41549.1"/>
    <property type="molecule type" value="Genomic_DNA"/>
</dbReference>
<evidence type="ECO:0000313" key="1">
    <source>
        <dbReference type="EMBL" id="MXP41549.1"/>
    </source>
</evidence>
<protein>
    <recommendedName>
        <fullName evidence="3">Flagellar protein FlgN</fullName>
    </recommendedName>
</protein>
<comment type="caution">
    <text evidence="1">The sequence shown here is derived from an EMBL/GenBank/DDBJ whole genome shotgun (WGS) entry which is preliminary data.</text>
</comment>
<dbReference type="AlphaFoldDB" id="A0A6I4UUX3"/>
<dbReference type="RefSeq" id="WP_160746413.1">
    <property type="nucleotide sequence ID" value="NZ_WTYK01000004.1"/>
</dbReference>
<dbReference type="SUPFAM" id="SSF140566">
    <property type="entry name" value="FlgN-like"/>
    <property type="match status" value="1"/>
</dbReference>
<evidence type="ECO:0000313" key="2">
    <source>
        <dbReference type="Proteomes" id="UP000469159"/>
    </source>
</evidence>
<organism evidence="1 2">
    <name type="scientific">Croceibacterium soli</name>
    <dbReference type="NCBI Taxonomy" id="1739690"/>
    <lineage>
        <taxon>Bacteria</taxon>
        <taxon>Pseudomonadati</taxon>
        <taxon>Pseudomonadota</taxon>
        <taxon>Alphaproteobacteria</taxon>
        <taxon>Sphingomonadales</taxon>
        <taxon>Erythrobacteraceae</taxon>
        <taxon>Croceibacterium</taxon>
    </lineage>
</organism>
<reference evidence="1 2" key="1">
    <citation type="submission" date="2019-12" db="EMBL/GenBank/DDBJ databases">
        <title>Genomic-based taxomic classification of the family Erythrobacteraceae.</title>
        <authorList>
            <person name="Xu L."/>
        </authorList>
    </citation>
    <scope>NUCLEOTIDE SEQUENCE [LARGE SCALE GENOMIC DNA]</scope>
    <source>
        <strain evidence="1 2">MCCC 1K02066</strain>
    </source>
</reference>
<dbReference type="InterPro" id="IPR036679">
    <property type="entry name" value="FlgN-like_sf"/>
</dbReference>
<dbReference type="GO" id="GO:0044780">
    <property type="term" value="P:bacterial-type flagellum assembly"/>
    <property type="evidence" value="ECO:0007669"/>
    <property type="project" value="InterPro"/>
</dbReference>
<evidence type="ECO:0008006" key="3">
    <source>
        <dbReference type="Google" id="ProtNLM"/>
    </source>
</evidence>
<keyword evidence="2" id="KW-1185">Reference proteome</keyword>
<proteinExistence type="predicted"/>
<name>A0A6I4UUX3_9SPHN</name>